<organism evidence="7 8">
    <name type="scientific">Pythium oligandrum</name>
    <name type="common">Mycoparasitic fungus</name>
    <dbReference type="NCBI Taxonomy" id="41045"/>
    <lineage>
        <taxon>Eukaryota</taxon>
        <taxon>Sar</taxon>
        <taxon>Stramenopiles</taxon>
        <taxon>Oomycota</taxon>
        <taxon>Peronosporomycetes</taxon>
        <taxon>Pythiales</taxon>
        <taxon>Pythiaceae</taxon>
        <taxon>Pythium</taxon>
    </lineage>
</organism>
<evidence type="ECO:0000256" key="2">
    <source>
        <dbReference type="ARBA" id="ARBA00022679"/>
    </source>
</evidence>
<protein>
    <recommendedName>
        <fullName evidence="6">Hcy-binding domain-containing protein</fullName>
    </recommendedName>
</protein>
<feature type="binding site" evidence="5">
    <location>
        <position position="310"/>
    </location>
    <ligand>
        <name>Zn(2+)</name>
        <dbReference type="ChEBI" id="CHEBI:29105"/>
    </ligand>
</feature>
<dbReference type="InterPro" id="IPR036589">
    <property type="entry name" value="HCY_dom_sf"/>
</dbReference>
<evidence type="ECO:0000256" key="1">
    <source>
        <dbReference type="ARBA" id="ARBA00022603"/>
    </source>
</evidence>
<dbReference type="NCBIfam" id="NF007020">
    <property type="entry name" value="PRK09485.1"/>
    <property type="match status" value="1"/>
</dbReference>
<gene>
    <name evidence="7" type="ORF">Poli38472_003562</name>
</gene>
<evidence type="ECO:0000259" key="6">
    <source>
        <dbReference type="PROSITE" id="PS50970"/>
    </source>
</evidence>
<evidence type="ECO:0000256" key="4">
    <source>
        <dbReference type="ARBA" id="ARBA00022833"/>
    </source>
</evidence>
<feature type="binding site" evidence="5">
    <location>
        <position position="241"/>
    </location>
    <ligand>
        <name>Zn(2+)</name>
        <dbReference type="ChEBI" id="CHEBI:29105"/>
    </ligand>
</feature>
<dbReference type="SUPFAM" id="SSF82282">
    <property type="entry name" value="Homocysteine S-methyltransferase"/>
    <property type="match status" value="1"/>
</dbReference>
<dbReference type="GO" id="GO:0033528">
    <property type="term" value="P:S-methylmethionine cycle"/>
    <property type="evidence" value="ECO:0007669"/>
    <property type="project" value="TreeGrafter"/>
</dbReference>
<keyword evidence="4 5" id="KW-0862">Zinc</keyword>
<dbReference type="Gene3D" id="3.20.20.330">
    <property type="entry name" value="Homocysteine-binding-like domain"/>
    <property type="match status" value="1"/>
</dbReference>
<dbReference type="InterPro" id="IPR051486">
    <property type="entry name" value="Hcy_S-methyltransferase"/>
</dbReference>
<accession>A0A8K1C6V4</accession>
<keyword evidence="3 5" id="KW-0479">Metal-binding</keyword>
<dbReference type="PROSITE" id="PS50970">
    <property type="entry name" value="HCY"/>
    <property type="match status" value="1"/>
</dbReference>
<dbReference type="OrthoDB" id="261426at2759"/>
<keyword evidence="1 5" id="KW-0489">Methyltransferase</keyword>
<feature type="domain" description="Hcy-binding" evidence="6">
    <location>
        <begin position="1"/>
        <end position="324"/>
    </location>
</feature>
<proteinExistence type="predicted"/>
<dbReference type="GO" id="GO:0009086">
    <property type="term" value="P:methionine biosynthetic process"/>
    <property type="evidence" value="ECO:0007669"/>
    <property type="project" value="TreeGrafter"/>
</dbReference>
<comment type="caution">
    <text evidence="7">The sequence shown here is derived from an EMBL/GenBank/DDBJ whole genome shotgun (WGS) entry which is preliminary data.</text>
</comment>
<dbReference type="GO" id="GO:0008898">
    <property type="term" value="F:S-adenosylmethionine-homocysteine S-methyltransferase activity"/>
    <property type="evidence" value="ECO:0007669"/>
    <property type="project" value="TreeGrafter"/>
</dbReference>
<dbReference type="PANTHER" id="PTHR46015">
    <property type="entry name" value="ZGC:172121"/>
    <property type="match status" value="1"/>
</dbReference>
<sequence length="328" mass="36343">MTHDDRFGHTVVLLDGGQATELEKDERVDLATTRLWSAALLLERNAHLEDVVVAMHRNYYLAGADVATTISYQTSLEGFHAEGITDSDVEMEKYYAKSVEMAVRGRELARKELEADPSKTRCPLRVAASIGCYGAALADGSEYRGNYDKTVSELVAWHHHRFAFFASQPGVDFLLCETIPCLDEVKAIIQLVNAMPSVRVIISVACRDESLLNSGEPISAMTELLKSLQRPEQLLAVGVNCTSPQFVASLLRSFECPCPKAAYPNSGEAWDGVDKRWIPASHVHNVDGSWWDAYLPEWFDAGVRVFGGCCRTGPRDIQILHDYFSKAA</sequence>
<dbReference type="Proteomes" id="UP000794436">
    <property type="component" value="Unassembled WGS sequence"/>
</dbReference>
<keyword evidence="2 5" id="KW-0808">Transferase</keyword>
<feature type="binding site" evidence="5">
    <location>
        <position position="309"/>
    </location>
    <ligand>
        <name>Zn(2+)</name>
        <dbReference type="ChEBI" id="CHEBI:29105"/>
    </ligand>
</feature>
<evidence type="ECO:0000256" key="3">
    <source>
        <dbReference type="ARBA" id="ARBA00022723"/>
    </source>
</evidence>
<dbReference type="GO" id="GO:0046872">
    <property type="term" value="F:metal ion binding"/>
    <property type="evidence" value="ECO:0007669"/>
    <property type="project" value="UniProtKB-KW"/>
</dbReference>
<dbReference type="AlphaFoldDB" id="A0A8K1C6V4"/>
<evidence type="ECO:0000256" key="5">
    <source>
        <dbReference type="PROSITE-ProRule" id="PRU00333"/>
    </source>
</evidence>
<evidence type="ECO:0000313" key="8">
    <source>
        <dbReference type="Proteomes" id="UP000794436"/>
    </source>
</evidence>
<reference evidence="7" key="1">
    <citation type="submission" date="2019-03" db="EMBL/GenBank/DDBJ databases">
        <title>Long read genome sequence of the mycoparasitic Pythium oligandrum ATCC 38472 isolated from sugarbeet rhizosphere.</title>
        <authorList>
            <person name="Gaulin E."/>
        </authorList>
    </citation>
    <scope>NUCLEOTIDE SEQUENCE</scope>
    <source>
        <strain evidence="7">ATCC 38472_TT</strain>
    </source>
</reference>
<dbReference type="GO" id="GO:0032259">
    <property type="term" value="P:methylation"/>
    <property type="evidence" value="ECO:0007669"/>
    <property type="project" value="UniProtKB-KW"/>
</dbReference>
<dbReference type="PANTHER" id="PTHR46015:SF1">
    <property type="entry name" value="HOMOCYSTEINE S-METHYLTRANSFERASE-LIKE ISOFORM 1"/>
    <property type="match status" value="1"/>
</dbReference>
<dbReference type="EMBL" id="SPLM01000144">
    <property type="protein sequence ID" value="TMW57637.1"/>
    <property type="molecule type" value="Genomic_DNA"/>
</dbReference>
<keyword evidence="8" id="KW-1185">Reference proteome</keyword>
<comment type="cofactor">
    <cofactor evidence="5">
        <name>Zn(2+)</name>
        <dbReference type="ChEBI" id="CHEBI:29105"/>
    </cofactor>
</comment>
<evidence type="ECO:0000313" key="7">
    <source>
        <dbReference type="EMBL" id="TMW57637.1"/>
    </source>
</evidence>
<dbReference type="Pfam" id="PF02574">
    <property type="entry name" value="S-methyl_trans"/>
    <property type="match status" value="1"/>
</dbReference>
<dbReference type="InterPro" id="IPR003726">
    <property type="entry name" value="HCY_dom"/>
</dbReference>
<name>A0A8K1C6V4_PYTOL</name>